<evidence type="ECO:0000256" key="1">
    <source>
        <dbReference type="SAM" id="MobiDB-lite"/>
    </source>
</evidence>
<keyword evidence="3" id="KW-1185">Reference proteome</keyword>
<feature type="region of interest" description="Disordered" evidence="1">
    <location>
        <begin position="153"/>
        <end position="180"/>
    </location>
</feature>
<dbReference type="EMBL" id="MU005778">
    <property type="protein sequence ID" value="KAF2705672.1"/>
    <property type="molecule type" value="Genomic_DNA"/>
</dbReference>
<reference evidence="2" key="1">
    <citation type="journal article" date="2020" name="Stud. Mycol.">
        <title>101 Dothideomycetes genomes: a test case for predicting lifestyles and emergence of pathogens.</title>
        <authorList>
            <person name="Haridas S."/>
            <person name="Albert R."/>
            <person name="Binder M."/>
            <person name="Bloem J."/>
            <person name="Labutti K."/>
            <person name="Salamov A."/>
            <person name="Andreopoulos B."/>
            <person name="Baker S."/>
            <person name="Barry K."/>
            <person name="Bills G."/>
            <person name="Bluhm B."/>
            <person name="Cannon C."/>
            <person name="Castanera R."/>
            <person name="Culley D."/>
            <person name="Daum C."/>
            <person name="Ezra D."/>
            <person name="Gonzalez J."/>
            <person name="Henrissat B."/>
            <person name="Kuo A."/>
            <person name="Liang C."/>
            <person name="Lipzen A."/>
            <person name="Lutzoni F."/>
            <person name="Magnuson J."/>
            <person name="Mondo S."/>
            <person name="Nolan M."/>
            <person name="Ohm R."/>
            <person name="Pangilinan J."/>
            <person name="Park H.-J."/>
            <person name="Ramirez L."/>
            <person name="Alfaro M."/>
            <person name="Sun H."/>
            <person name="Tritt A."/>
            <person name="Yoshinaga Y."/>
            <person name="Zwiers L.-H."/>
            <person name="Turgeon B."/>
            <person name="Goodwin S."/>
            <person name="Spatafora J."/>
            <person name="Crous P."/>
            <person name="Grigoriev I."/>
        </authorList>
    </citation>
    <scope>NUCLEOTIDE SEQUENCE</scope>
    <source>
        <strain evidence="2">CBS 279.74</strain>
    </source>
</reference>
<gene>
    <name evidence="2" type="ORF">K504DRAFT_95070</name>
</gene>
<accession>A0A6G1JZH7</accession>
<dbReference type="AlphaFoldDB" id="A0A6G1JZH7"/>
<feature type="region of interest" description="Disordered" evidence="1">
    <location>
        <begin position="202"/>
        <end position="226"/>
    </location>
</feature>
<protein>
    <submittedName>
        <fullName evidence="2">Uncharacterized protein</fullName>
    </submittedName>
</protein>
<organism evidence="2 3">
    <name type="scientific">Pleomassaria siparia CBS 279.74</name>
    <dbReference type="NCBI Taxonomy" id="1314801"/>
    <lineage>
        <taxon>Eukaryota</taxon>
        <taxon>Fungi</taxon>
        <taxon>Dikarya</taxon>
        <taxon>Ascomycota</taxon>
        <taxon>Pezizomycotina</taxon>
        <taxon>Dothideomycetes</taxon>
        <taxon>Pleosporomycetidae</taxon>
        <taxon>Pleosporales</taxon>
        <taxon>Pleomassariaceae</taxon>
        <taxon>Pleomassaria</taxon>
    </lineage>
</organism>
<dbReference type="Proteomes" id="UP000799428">
    <property type="component" value="Unassembled WGS sequence"/>
</dbReference>
<name>A0A6G1JZH7_9PLEO</name>
<proteinExistence type="predicted"/>
<evidence type="ECO:0000313" key="3">
    <source>
        <dbReference type="Proteomes" id="UP000799428"/>
    </source>
</evidence>
<sequence length="226" mass="23489">MVGIGKRVEIPVRSDSVEWLLTGKGGSRVPVGTRLDTLGTPVGSSLATDDTKLLRSEAREETMEGSGFGMPEPVNGDVGAVGPRVMLGRIPVGTIDGRSDTSEESKEGRLGRISDFAVVSEVGIGGAIDFVGNSAPLVPKAVVIPTMMPDVGWETDGRREGSVRSLVGRSTGPEGSTPVAEPVGRLMKGVGRTLMVLETRPVRDSDGRMPVGRGLSPVRGSDGTTP</sequence>
<evidence type="ECO:0000313" key="2">
    <source>
        <dbReference type="EMBL" id="KAF2705672.1"/>
    </source>
</evidence>